<name>A0A0C4Y8I2_9BURK</name>
<dbReference type="Pfam" id="PF00753">
    <property type="entry name" value="Lactamase_B"/>
    <property type="match status" value="1"/>
</dbReference>
<dbReference type="Gene3D" id="1.10.10.10">
    <property type="entry name" value="Winged helix-like DNA-binding domain superfamily/Winged helix DNA-binding domain"/>
    <property type="match status" value="1"/>
</dbReference>
<accession>A0A0C4Y8I2</accession>
<dbReference type="SUPFAM" id="SSF56281">
    <property type="entry name" value="Metallo-hydrolase/oxidoreductase"/>
    <property type="match status" value="1"/>
</dbReference>
<dbReference type="KEGG" id="cbw:RR42_m1863"/>
<dbReference type="CDD" id="cd16278">
    <property type="entry name" value="metallo-hydrolase-like_MBL-fold"/>
    <property type="match status" value="1"/>
</dbReference>
<dbReference type="Proteomes" id="UP000031843">
    <property type="component" value="Chromosome main"/>
</dbReference>
<sequence length="542" mass="58812">MRDGAAGMEVLLVRRAERNDDRSSGAFVFPGGTLDPQDKTLHEACAGLDDAAASARLKLPDGGLDFYLAAVRECFEEAGLLFASDAGGELIALDTLDATQQAWLRQSARRGGPGMAQLCERLGVRLAVDRLAYHSHWLTPPGLPKRFDTRFFVAMAPAGQSATHDGDEAVEHLWIRPGDAIDPARGLKLVAVTRRTLASIARFDTAQACFDHAAQLRDIARIMPRLAQGSGGLRPVLPSEPAYAEIERIDPLGQGHARYELATGAAVRLSERIWRVTAGNGSVMTGPGTNTYFVGDPARNEWAVIDPGPDDEAHVDAVLAAAPGPIRWILATHTHIDHSPATSSLKAATGAPVLGRPAPQTPRQDQTFQPERILAHGERLALGEGCTLRVVHTPGHASNHLCFLLEEEKTLFTGDHVMQGSTVVINPPDGDMHAYLASLAALQDEDLEWLAPGHGFLMPRPADAIRTLIRHRMQREAKVLNALRELGETGIDALLLRVYDDVPQRMLPVAKRSLLAHLLKLAHDGRVQESDEKWQVLKRAAD</sequence>
<keyword evidence="3" id="KW-1185">Reference proteome</keyword>
<dbReference type="InterPro" id="IPR036388">
    <property type="entry name" value="WH-like_DNA-bd_sf"/>
</dbReference>
<dbReference type="InterPro" id="IPR050662">
    <property type="entry name" value="Sec-metab_biosynth-thioest"/>
</dbReference>
<dbReference type="Pfam" id="PF17778">
    <property type="entry name" value="WHD_BLACT"/>
    <property type="match status" value="1"/>
</dbReference>
<proteinExistence type="predicted"/>
<reference evidence="2 3" key="1">
    <citation type="journal article" date="2015" name="Genome Announc.">
        <title>Complete Genome Sequence of Cupriavidus basilensis 4G11, Isolated from the Oak Ridge Field Research Center Site.</title>
        <authorList>
            <person name="Ray J."/>
            <person name="Waters R.J."/>
            <person name="Skerker J.M."/>
            <person name="Kuehl J.V."/>
            <person name="Price M.N."/>
            <person name="Huang J."/>
            <person name="Chakraborty R."/>
            <person name="Arkin A.P."/>
            <person name="Deutschbauer A."/>
        </authorList>
    </citation>
    <scope>NUCLEOTIDE SEQUENCE [LARGE SCALE GENOMIC DNA]</scope>
    <source>
        <strain evidence="2">4G11</strain>
    </source>
</reference>
<dbReference type="STRING" id="68895.RR42_m1863"/>
<dbReference type="InterPro" id="IPR001279">
    <property type="entry name" value="Metallo-B-lactamas"/>
</dbReference>
<gene>
    <name evidence="2" type="ORF">RR42_m1863</name>
</gene>
<dbReference type="SMART" id="SM00849">
    <property type="entry name" value="Lactamase_B"/>
    <property type="match status" value="1"/>
</dbReference>
<organism evidence="2 3">
    <name type="scientific">Cupriavidus basilensis</name>
    <dbReference type="NCBI Taxonomy" id="68895"/>
    <lineage>
        <taxon>Bacteria</taxon>
        <taxon>Pseudomonadati</taxon>
        <taxon>Pseudomonadota</taxon>
        <taxon>Betaproteobacteria</taxon>
        <taxon>Burkholderiales</taxon>
        <taxon>Burkholderiaceae</taxon>
        <taxon>Cupriavidus</taxon>
    </lineage>
</organism>
<dbReference type="PROSITE" id="PS51462">
    <property type="entry name" value="NUDIX"/>
    <property type="match status" value="1"/>
</dbReference>
<dbReference type="Gene3D" id="3.60.15.10">
    <property type="entry name" value="Ribonuclease Z/Hydroxyacylglutathione hydrolase-like"/>
    <property type="match status" value="1"/>
</dbReference>
<dbReference type="InterPro" id="IPR015797">
    <property type="entry name" value="NUDIX_hydrolase-like_dom_sf"/>
</dbReference>
<dbReference type="SUPFAM" id="SSF55811">
    <property type="entry name" value="Nudix"/>
    <property type="match status" value="1"/>
</dbReference>
<dbReference type="EMBL" id="CP010536">
    <property type="protein sequence ID" value="AJG19258.1"/>
    <property type="molecule type" value="Genomic_DNA"/>
</dbReference>
<evidence type="ECO:0000313" key="3">
    <source>
        <dbReference type="Proteomes" id="UP000031843"/>
    </source>
</evidence>
<feature type="domain" description="Nudix hydrolase" evidence="1">
    <location>
        <begin position="1"/>
        <end position="203"/>
    </location>
</feature>
<dbReference type="AlphaFoldDB" id="A0A0C4Y8I2"/>
<dbReference type="GO" id="GO:0003824">
    <property type="term" value="F:catalytic activity"/>
    <property type="evidence" value="ECO:0007669"/>
    <property type="project" value="UniProtKB-ARBA"/>
</dbReference>
<dbReference type="PANTHER" id="PTHR23131">
    <property type="entry name" value="ENDORIBONUCLEASE LACTB2"/>
    <property type="match status" value="1"/>
</dbReference>
<dbReference type="PANTHER" id="PTHR23131:SF0">
    <property type="entry name" value="ENDORIBONUCLEASE LACTB2"/>
    <property type="match status" value="1"/>
</dbReference>
<dbReference type="Gene3D" id="3.90.79.10">
    <property type="entry name" value="Nucleoside Triphosphate Pyrophosphohydrolase"/>
    <property type="match status" value="1"/>
</dbReference>
<protein>
    <recommendedName>
        <fullName evidence="1">Nudix hydrolase domain-containing protein</fullName>
    </recommendedName>
</protein>
<dbReference type="InterPro" id="IPR000086">
    <property type="entry name" value="NUDIX_hydrolase_dom"/>
</dbReference>
<dbReference type="CDD" id="cd18870">
    <property type="entry name" value="NUDIX_AcylCoAdiphos_Nudt19"/>
    <property type="match status" value="1"/>
</dbReference>
<dbReference type="InterPro" id="IPR036866">
    <property type="entry name" value="RibonucZ/Hydroxyglut_hydro"/>
</dbReference>
<evidence type="ECO:0000313" key="2">
    <source>
        <dbReference type="EMBL" id="AJG19258.1"/>
    </source>
</evidence>
<dbReference type="InterPro" id="IPR041516">
    <property type="entry name" value="LACTB2_WH"/>
</dbReference>
<evidence type="ECO:0000259" key="1">
    <source>
        <dbReference type="PROSITE" id="PS51462"/>
    </source>
</evidence>